<dbReference type="Proteomes" id="UP001172457">
    <property type="component" value="Chromosome 4"/>
</dbReference>
<dbReference type="Pfam" id="PF01582">
    <property type="entry name" value="TIR"/>
    <property type="match status" value="1"/>
</dbReference>
<dbReference type="Gene3D" id="1.10.8.430">
    <property type="entry name" value="Helical domain of apoptotic protease-activating factors"/>
    <property type="match status" value="1"/>
</dbReference>
<dbReference type="InterPro" id="IPR044974">
    <property type="entry name" value="Disease_R_plants"/>
</dbReference>
<evidence type="ECO:0000313" key="5">
    <source>
        <dbReference type="EMBL" id="KAJ9554475.1"/>
    </source>
</evidence>
<name>A0AA38T4Z8_9ASTR</name>
<dbReference type="GO" id="GO:0006952">
    <property type="term" value="P:defense response"/>
    <property type="evidence" value="ECO:0007669"/>
    <property type="project" value="InterPro"/>
</dbReference>
<dbReference type="InterPro" id="IPR035897">
    <property type="entry name" value="Toll_tir_struct_dom_sf"/>
</dbReference>
<accession>A0AA38T4Z8</accession>
<dbReference type="Gene3D" id="3.40.50.300">
    <property type="entry name" value="P-loop containing nucleotide triphosphate hydrolases"/>
    <property type="match status" value="1"/>
</dbReference>
<evidence type="ECO:0000256" key="1">
    <source>
        <dbReference type="ARBA" id="ARBA00022614"/>
    </source>
</evidence>
<dbReference type="InterPro" id="IPR058192">
    <property type="entry name" value="WHD_ROQ1-like"/>
</dbReference>
<dbReference type="Gene3D" id="3.80.10.10">
    <property type="entry name" value="Ribonuclease Inhibitor"/>
    <property type="match status" value="4"/>
</dbReference>
<sequence length="1390" mass="158553">MASSSSSSFHSTPPSSSSSQLLEYDVFLSFRGTDTRNTFIDHLYSALCHRAIHTYKDDVTLPRGETIDTALLTAIENSQIAVIVFSENYADSKWCLQELAHIMKCKDDRGLTVMPIFYHIDPSELQNQKGKYGEALAKHESENKKVELWRKALVDARKLSGYVANGSKPETIFINEIVDEISKRLPVVAISSDNEDLVGIADRLQALKSEMEKVSDHVVMVGIWGCGGAGKTTLASGLYDEISAKFEVCCFVENIREKSSISDGLQKLQSDILSHVSNQKPVNRVVDGRRLIKDGFFRKKVLIILDDVDHLDQLEALAGSPNWFGEGSRIIITTRDEHLLKAHKVNHIYNISLLDANEGMKLFRKRAPQDGRPLEEYERLSKEVVSYAGGLPLALKVLGSFLCDKEDMSVWRSALARLKEIPESGILEKLKISYDGLQPIEKELFLDIACFFRRYYDQDEAMMILDACGFYPIIGVNVLIQKALITVSKDGTFDMHDLIQEMGHHIVREENPNNPELHSRVWQEEDIIKICSVDAGKENDRIQALKVWDFLHNDSPPNLPQVVGNMKKLRSFDTYRYGETSLPTEFQPTNLCYLGLVNSRVKQLWEGNKVLPNLKMINLSSSFSLVKTPDFNGLPCLERLMLRGCERLKDIHPSIGYHERLIFLDMGGCASLELFPPIIRMKKLETLRLDGCFKHCKFPDIQTNMDNLVELSLRRSGIEVVSSSIGEYCTNLRSLNLSKCKYLQSIEGNFHRLKHLNVLHLHGCDRLNNIPAEGLFDVDCCLQLLSYFRNLHQGMLNLKLLLGFPSLLTRLDLRYCGLEDGDVSSVFCKELSNLQALNLIGNKFSQLHSSLLQLPRLKYLDLSYCDNLVRLPDLPSSISILIAEKCSSLVIKGDFPTNLKWLWNVFLSGKKCNVDHILQSMLQGNAIEDYYINIQLDGPYIPRRGLANEVFTLQLPGNWKIEFSGFLVYVNANKLRRRHQEVIMIEEVKGMENKGDILEDEEEEEEAKSMCYISFVSLKDTSWWKSIHTTISFSISECRLGVELVPKRNQGDDLTERPKDPTYISEFWDKQSPYSKTFDITNDSKSSIGIEWDFSNTYLELFESFNNISWVRLGGDGHVEAPHVSPSYCAQKHLPNLKVLHLDSSSNLVSTPDFNGLPCLERLMLNGCSGLKEIHPSIGCHEKLIFLDMEDCTRLKLFPPIFRMKKLETLLLTRCSKFCKFQEIQAIMNNLVEFSLRETGIEIVPSSIGQYCTNLLYLDLRYCYDLPSIEDNFHLLKHLKGLYLKGLFHVQLLSLSSTSFNNLLHSPISMEDYFVSIQFDGDYIPRRCGFARETFTLQLPWNWNNQFSGFLVYIDWWRDEVIIIKDVLCKKNEDDGLEVFNNTNNNKGSN</sequence>
<dbReference type="InterPro" id="IPR027417">
    <property type="entry name" value="P-loop_NTPase"/>
</dbReference>
<dbReference type="InterPro" id="IPR032675">
    <property type="entry name" value="LRR_dom_sf"/>
</dbReference>
<dbReference type="SMART" id="SM00255">
    <property type="entry name" value="TIR"/>
    <property type="match status" value="1"/>
</dbReference>
<dbReference type="EMBL" id="JARYMX010000004">
    <property type="protein sequence ID" value="KAJ9554475.1"/>
    <property type="molecule type" value="Genomic_DNA"/>
</dbReference>
<reference evidence="5" key="1">
    <citation type="submission" date="2023-03" db="EMBL/GenBank/DDBJ databases">
        <title>Chromosome-scale reference genome and RAD-based genetic map of yellow starthistle (Centaurea solstitialis) reveal putative structural variation and QTLs associated with invader traits.</title>
        <authorList>
            <person name="Reatini B."/>
            <person name="Cang F.A."/>
            <person name="Jiang Q."/>
            <person name="Mckibben M.T.W."/>
            <person name="Barker M.S."/>
            <person name="Rieseberg L.H."/>
            <person name="Dlugosch K.M."/>
        </authorList>
    </citation>
    <scope>NUCLEOTIDE SEQUENCE</scope>
    <source>
        <strain evidence="5">CAN-66</strain>
        <tissue evidence="5">Leaf</tissue>
    </source>
</reference>
<dbReference type="GO" id="GO:0043531">
    <property type="term" value="F:ADP binding"/>
    <property type="evidence" value="ECO:0007669"/>
    <property type="project" value="InterPro"/>
</dbReference>
<dbReference type="SUPFAM" id="SSF52058">
    <property type="entry name" value="L domain-like"/>
    <property type="match status" value="2"/>
</dbReference>
<dbReference type="PANTHER" id="PTHR11017">
    <property type="entry name" value="LEUCINE-RICH REPEAT-CONTAINING PROTEIN"/>
    <property type="match status" value="1"/>
</dbReference>
<dbReference type="InterPro" id="IPR042197">
    <property type="entry name" value="Apaf_helical"/>
</dbReference>
<protein>
    <recommendedName>
        <fullName evidence="4">TIR domain-containing protein</fullName>
    </recommendedName>
</protein>
<evidence type="ECO:0000259" key="4">
    <source>
        <dbReference type="PROSITE" id="PS50104"/>
    </source>
</evidence>
<dbReference type="Gene3D" id="3.40.50.10140">
    <property type="entry name" value="Toll/interleukin-1 receptor homology (TIR) domain"/>
    <property type="match status" value="1"/>
</dbReference>
<dbReference type="FunFam" id="3.40.50.10140:FF:000007">
    <property type="entry name" value="Disease resistance protein (TIR-NBS-LRR class)"/>
    <property type="match status" value="1"/>
</dbReference>
<feature type="non-terminal residue" evidence="5">
    <location>
        <position position="1390"/>
    </location>
</feature>
<keyword evidence="6" id="KW-1185">Reference proteome</keyword>
<keyword evidence="2" id="KW-0677">Repeat</keyword>
<organism evidence="5 6">
    <name type="scientific">Centaurea solstitialis</name>
    <name type="common">yellow star-thistle</name>
    <dbReference type="NCBI Taxonomy" id="347529"/>
    <lineage>
        <taxon>Eukaryota</taxon>
        <taxon>Viridiplantae</taxon>
        <taxon>Streptophyta</taxon>
        <taxon>Embryophyta</taxon>
        <taxon>Tracheophyta</taxon>
        <taxon>Spermatophyta</taxon>
        <taxon>Magnoliopsida</taxon>
        <taxon>eudicotyledons</taxon>
        <taxon>Gunneridae</taxon>
        <taxon>Pentapetalae</taxon>
        <taxon>asterids</taxon>
        <taxon>campanulids</taxon>
        <taxon>Asterales</taxon>
        <taxon>Asteraceae</taxon>
        <taxon>Carduoideae</taxon>
        <taxon>Cardueae</taxon>
        <taxon>Centaureinae</taxon>
        <taxon>Centaurea</taxon>
    </lineage>
</organism>
<dbReference type="SUPFAM" id="SSF52200">
    <property type="entry name" value="Toll/Interleukin receptor TIR domain"/>
    <property type="match status" value="1"/>
</dbReference>
<evidence type="ECO:0000256" key="2">
    <source>
        <dbReference type="ARBA" id="ARBA00022737"/>
    </source>
</evidence>
<evidence type="ECO:0000256" key="3">
    <source>
        <dbReference type="ARBA" id="ARBA00023027"/>
    </source>
</evidence>
<dbReference type="InterPro" id="IPR000157">
    <property type="entry name" value="TIR_dom"/>
</dbReference>
<dbReference type="PRINTS" id="PR00364">
    <property type="entry name" value="DISEASERSIST"/>
</dbReference>
<feature type="domain" description="TIR" evidence="4">
    <location>
        <begin position="22"/>
        <end position="185"/>
    </location>
</feature>
<evidence type="ECO:0000313" key="6">
    <source>
        <dbReference type="Proteomes" id="UP001172457"/>
    </source>
</evidence>
<gene>
    <name evidence="5" type="ORF">OSB04_018520</name>
</gene>
<dbReference type="SUPFAM" id="SSF52540">
    <property type="entry name" value="P-loop containing nucleoside triphosphate hydrolases"/>
    <property type="match status" value="1"/>
</dbReference>
<dbReference type="Pfam" id="PF23282">
    <property type="entry name" value="WHD_ROQ1"/>
    <property type="match status" value="1"/>
</dbReference>
<comment type="caution">
    <text evidence="5">The sequence shown here is derived from an EMBL/GenBank/DDBJ whole genome shotgun (WGS) entry which is preliminary data.</text>
</comment>
<dbReference type="Pfam" id="PF00931">
    <property type="entry name" value="NB-ARC"/>
    <property type="match status" value="1"/>
</dbReference>
<dbReference type="PANTHER" id="PTHR11017:SF271">
    <property type="entry name" value="DISEASE RESISTANCE PROTEIN (TIR-NBS-LRR CLASS) FAMILY"/>
    <property type="match status" value="1"/>
</dbReference>
<proteinExistence type="predicted"/>
<dbReference type="GO" id="GO:0007165">
    <property type="term" value="P:signal transduction"/>
    <property type="evidence" value="ECO:0007669"/>
    <property type="project" value="InterPro"/>
</dbReference>
<dbReference type="PROSITE" id="PS50104">
    <property type="entry name" value="TIR"/>
    <property type="match status" value="1"/>
</dbReference>
<dbReference type="InterPro" id="IPR002182">
    <property type="entry name" value="NB-ARC"/>
</dbReference>
<keyword evidence="1" id="KW-0433">Leucine-rich repeat</keyword>
<keyword evidence="3" id="KW-0520">NAD</keyword>